<feature type="compositionally biased region" description="Polar residues" evidence="1">
    <location>
        <begin position="1613"/>
        <end position="1629"/>
    </location>
</feature>
<feature type="region of interest" description="Disordered" evidence="1">
    <location>
        <begin position="1591"/>
        <end position="1629"/>
    </location>
</feature>
<name>A0A3S2PJY3_ORYJA</name>
<proteinExistence type="predicted"/>
<dbReference type="OrthoDB" id="42382at2759"/>
<protein>
    <recommendedName>
        <fullName evidence="2">PDZ domain-containing protein</fullName>
    </recommendedName>
</protein>
<feature type="compositionally biased region" description="Polar residues" evidence="1">
    <location>
        <begin position="25"/>
        <end position="36"/>
    </location>
</feature>
<feature type="region of interest" description="Disordered" evidence="1">
    <location>
        <begin position="295"/>
        <end position="343"/>
    </location>
</feature>
<evidence type="ECO:0000313" key="3">
    <source>
        <dbReference type="EMBL" id="RVE68686.1"/>
    </source>
</evidence>
<dbReference type="InterPro" id="IPR001478">
    <property type="entry name" value="PDZ"/>
</dbReference>
<feature type="region of interest" description="Disordered" evidence="1">
    <location>
        <begin position="225"/>
        <end position="260"/>
    </location>
</feature>
<feature type="region of interest" description="Disordered" evidence="1">
    <location>
        <begin position="1263"/>
        <end position="1376"/>
    </location>
</feature>
<feature type="region of interest" description="Disordered" evidence="1">
    <location>
        <begin position="1172"/>
        <end position="1245"/>
    </location>
</feature>
<feature type="domain" description="PDZ" evidence="2">
    <location>
        <begin position="1747"/>
        <end position="1819"/>
    </location>
</feature>
<reference evidence="3 4" key="1">
    <citation type="submission" date="2018-11" db="EMBL/GenBank/DDBJ databases">
        <authorList>
            <person name="Lopez-Roques C."/>
            <person name="Donnadieu C."/>
            <person name="Bouchez O."/>
            <person name="Klopp C."/>
            <person name="Cabau C."/>
            <person name="Zahm M."/>
        </authorList>
    </citation>
    <scope>NUCLEOTIDE SEQUENCE [LARGE SCALE GENOMIC DNA]</scope>
    <source>
        <strain evidence="3">RS831</strain>
        <tissue evidence="3">Whole body</tissue>
    </source>
</reference>
<reference evidence="3 4" key="2">
    <citation type="submission" date="2019-01" db="EMBL/GenBank/DDBJ databases">
        <title>A chromosome length genome reference of the Java medaka (oryzias javanicus).</title>
        <authorList>
            <person name="Herpin A."/>
            <person name="Takehana Y."/>
            <person name="Naruse K."/>
            <person name="Ansai S."/>
            <person name="Kawaguchi M."/>
        </authorList>
    </citation>
    <scope>NUCLEOTIDE SEQUENCE [LARGE SCALE GENOMIC DNA]</scope>
    <source>
        <strain evidence="3">RS831</strain>
        <tissue evidence="3">Whole body</tissue>
    </source>
</reference>
<feature type="compositionally biased region" description="Polar residues" evidence="1">
    <location>
        <begin position="1340"/>
        <end position="1353"/>
    </location>
</feature>
<feature type="domain" description="PDZ" evidence="2">
    <location>
        <begin position="382"/>
        <end position="467"/>
    </location>
</feature>
<feature type="domain" description="PDZ" evidence="2">
    <location>
        <begin position="1854"/>
        <end position="1939"/>
    </location>
</feature>
<feature type="domain" description="PDZ" evidence="2">
    <location>
        <begin position="1086"/>
        <end position="1170"/>
    </location>
</feature>
<dbReference type="CDD" id="cd06762">
    <property type="entry name" value="PDZ6_PDZD2-PDZ3_hPro-IL-16-like"/>
    <property type="match status" value="1"/>
</dbReference>
<feature type="compositionally biased region" description="Basic and acidic residues" evidence="1">
    <location>
        <begin position="1233"/>
        <end position="1242"/>
    </location>
</feature>
<feature type="compositionally biased region" description="Low complexity" evidence="1">
    <location>
        <begin position="1448"/>
        <end position="1457"/>
    </location>
</feature>
<dbReference type="SMART" id="SM00228">
    <property type="entry name" value="PDZ"/>
    <property type="match status" value="7"/>
</dbReference>
<dbReference type="EMBL" id="CM012445">
    <property type="protein sequence ID" value="RVE68686.1"/>
    <property type="molecule type" value="Genomic_DNA"/>
</dbReference>
<dbReference type="CDD" id="cd23061">
    <property type="entry name" value="PDZ1_PDZD2-like"/>
    <property type="match status" value="1"/>
</dbReference>
<feature type="compositionally biased region" description="Basic and acidic residues" evidence="1">
    <location>
        <begin position="1077"/>
        <end position="1093"/>
    </location>
</feature>
<evidence type="ECO:0000256" key="1">
    <source>
        <dbReference type="SAM" id="MobiDB-lite"/>
    </source>
</evidence>
<feature type="region of interest" description="Disordered" evidence="1">
    <location>
        <begin position="524"/>
        <end position="550"/>
    </location>
</feature>
<feature type="region of interest" description="Disordered" evidence="1">
    <location>
        <begin position="1036"/>
        <end position="1093"/>
    </location>
</feature>
<feature type="region of interest" description="Disordered" evidence="1">
    <location>
        <begin position="961"/>
        <end position="1015"/>
    </location>
</feature>
<dbReference type="Proteomes" id="UP000283210">
    <property type="component" value="Chromosome 9"/>
</dbReference>
<dbReference type="PROSITE" id="PS50106">
    <property type="entry name" value="PDZ"/>
    <property type="match status" value="6"/>
</dbReference>
<dbReference type="CDD" id="cd06758">
    <property type="entry name" value="PDZ2_PDZD2-like"/>
    <property type="match status" value="1"/>
</dbReference>
<dbReference type="PANTHER" id="PTHR11324">
    <property type="entry name" value="IL16-RELATED"/>
    <property type="match status" value="1"/>
</dbReference>
<feature type="domain" description="PDZ" evidence="2">
    <location>
        <begin position="629"/>
        <end position="715"/>
    </location>
</feature>
<evidence type="ECO:0000259" key="2">
    <source>
        <dbReference type="PROSITE" id="PS50106"/>
    </source>
</evidence>
<feature type="region of interest" description="Disordered" evidence="1">
    <location>
        <begin position="1441"/>
        <end position="1555"/>
    </location>
</feature>
<feature type="compositionally biased region" description="Basic and acidic residues" evidence="1">
    <location>
        <begin position="298"/>
        <end position="312"/>
    </location>
</feature>
<feature type="compositionally biased region" description="Low complexity" evidence="1">
    <location>
        <begin position="1006"/>
        <end position="1015"/>
    </location>
</feature>
<feature type="compositionally biased region" description="Basic and acidic residues" evidence="1">
    <location>
        <begin position="524"/>
        <end position="535"/>
    </location>
</feature>
<dbReference type="Pfam" id="PF00595">
    <property type="entry name" value="PDZ"/>
    <property type="match status" value="5"/>
</dbReference>
<feature type="region of interest" description="Disordered" evidence="1">
    <location>
        <begin position="25"/>
        <end position="44"/>
    </location>
</feature>
<sequence>MPITQDNAHSILLLLEDWHRAHVTTSQQNDSLNQNGAGPKNEDEDGACCCPDEGMSPCLAACQKLVEYINFNFVEGEATPPSSPWGSEAMDMELHAVYLRKGEADGEELGLSFGNIPIFGDPDVRKKGIQRKRRDQGPVIDVGCIWVTEVRKRSPACCCGRIKLRDEVLSVNGQLMVGVDVSGASYLADQCWNGGCIYLILLRRVKKKAPPPPCDVSVPFNSISSEDLHQEPNQSPLPDSDWDLRGGEQQDPNQDPLPHLHQDLQQDRRHGNAASEVSNSLPNCRRTRKFGVISRSSFHRDDPDGSDPELHRSQNSCSPSPGRDRDPSSALENSDCPAQVPAVHPHNGVAAALYRRQLSECRMSSFVSEPSGQHREGSHIWKMHMVKGQEGLGIHITGGRGSKRCPHGIIIARIEEGGAIHRDGRLHAGDELLMVNGQSLVGLTHQEAVAALRSTSGLVQLVVSSSEESDVDFKHFPSTSLPDISSSCRAPSCLSSVSAASFSHPPYSSAALENQNTAESLEKLDKPNEEEDGKKWKCSPPPMKLCSQSQGASTRLESVGEDDELFMDGGGVEVAVKPLTGRRKHSLPQQLDAAGVRQDYPLIKKAARSLSTVQVESPWRLAQPSIISTIVLMKGRGKGLGFSIVGGQDSARGQMGIFVKTIFSNGAAAADGRLQEGDEILEVNGESLQGLTHQQAIHTFKQLKKGVVTLTIRTRLRSPSLTPCPTPTLPSRSGSPNSNAGAGVPPPSSPADSDARGSRGLGPVPGPSLGLKDCIIMEVTLDKEPGVGLGVGVCCLSPDNAPPGIYIHSLALGSVARMDGRLSRGDQILEVDAVSLRHAALSEAYAILSECGPGPVSLIISRHPDPKVSEQEMDQTISRSTSKDKLNRGRLSSHSPGASRTSPHPAGRDQQGETSPLLSWTMKRFLEPASRGSLSSEAELSQFLSQDSSFHSEFILRSSNSEEVLHRRSGSPRVDEDSPHAFGRSLSAADDPSPRPNQQREPLIQPLASSSPASARSPLLRQLRVLCLDDELSEDEEKAAGADSSAPPMSACDRSASGPLQALPSSTLGAAAGRAQRPQEEAPSERVTLRRSQEESFGLDLEITSSPLTVTVAGVKPGSAAASESAGTLRAGDQVLRIGDTWLQSCSYQEVCELMHTLPLTLELEVRRAAAVEEPSAPGMDSKNPRDRLSLRTDPASGDGPNPEEPVLKSTQEVNGSKPENLHDNQPSNCNRETPEPEDIKVDSPLQLSPAHPVACCLGPSTAALSEPLNPQSSGAGSEPTGDEGLSAGALQDSASGQEEEESSSCALHRSSPPPAHQVPPAVPQTSRDGSVTALPHPASGTTVPDQESPRNGTRTEESPECRLPVPTGSISRGGSADAVVLDDCPVDVHNHVHNGGHPDVHADVHAGCRNDAAGTPSSRAPARRWFQLLTLESSFLNSCQDPNVSEASAAPSTDPGPSSPGPAPSDEDNVSSSATPPPSASQNIADLSGTRTRTAAPDGTRTCRLSSPGSSAAEGKVGDVCSKSPLRPAVETGGGLKPSRSWERRGPPTAVPSDCSPFSVRHRIKSFESLASLDRAVSRSFALTFPSLHRKGSAGGGPAAPQACSPLPNHAHISNSSSPSGPTAQTQAILRRRHGRPPPGRLRQLQALSMPELDQLCTVTCGGGSECPPPSVSLTKVIRIIRADPGSSAETSNNKDPGWSIRLDQLAASSVKQQKLRALLSSHASRSSVASLLHHGSSQADHGSLLVVLNKGEGSGLGFSIAGGADLEQKKVIVHRVFSTGAASLEGSIQRGDSILSINGTSLEGKTHGEVVSCLHQAKPSSQAVVVIWRNTNREAPARHAVSCPDRADGVFAVELHKSSAGLGFSLEGGKSSCQGDRPLTVKRIFAGGAAEQSGRVAVGDEVLSINGCSLEGLMHHDAWKIIRNAEEGPSQLLLRRPAERIFCRDPPPHHLSQQQRGGLCTF</sequence>
<feature type="compositionally biased region" description="Polar residues" evidence="1">
    <location>
        <begin position="1483"/>
        <end position="1494"/>
    </location>
</feature>
<feature type="compositionally biased region" description="Polar residues" evidence="1">
    <location>
        <begin position="225"/>
        <end position="237"/>
    </location>
</feature>
<dbReference type="Gene3D" id="2.30.42.10">
    <property type="match status" value="7"/>
</dbReference>
<feature type="compositionally biased region" description="Polar residues" evidence="1">
    <location>
        <begin position="890"/>
        <end position="902"/>
    </location>
</feature>
<dbReference type="SUPFAM" id="SSF50156">
    <property type="entry name" value="PDZ domain-like"/>
    <property type="match status" value="7"/>
</dbReference>
<evidence type="ECO:0000313" key="4">
    <source>
        <dbReference type="Proteomes" id="UP000283210"/>
    </source>
</evidence>
<feature type="region of interest" description="Disordered" evidence="1">
    <location>
        <begin position="718"/>
        <end position="764"/>
    </location>
</feature>
<dbReference type="FunFam" id="2.30.42.10:FF:000127">
    <property type="entry name" value="Pro-interleukin-16"/>
    <property type="match status" value="1"/>
</dbReference>
<dbReference type="CDD" id="cd06760">
    <property type="entry name" value="PDZ4_PDZD2-PDZ2_hPro-IL-16-like"/>
    <property type="match status" value="1"/>
</dbReference>
<accession>A0A3S2PJY3</accession>
<dbReference type="CDD" id="cd06763">
    <property type="entry name" value="PDZ7_PDZD2-PDZ4_hPro-IL-16-like"/>
    <property type="match status" value="1"/>
</dbReference>
<feature type="compositionally biased region" description="Pro residues" evidence="1">
    <location>
        <begin position="1312"/>
        <end position="1323"/>
    </location>
</feature>
<feature type="region of interest" description="Disordered" evidence="1">
    <location>
        <begin position="859"/>
        <end position="914"/>
    </location>
</feature>
<dbReference type="PANTHER" id="PTHR11324:SF16">
    <property type="entry name" value="PDZ DOMAIN-CONTAINING PROTEIN 2"/>
    <property type="match status" value="1"/>
</dbReference>
<gene>
    <name evidence="3" type="ORF">OJAV_G00095400</name>
</gene>
<organism evidence="3 4">
    <name type="scientific">Oryzias javanicus</name>
    <name type="common">Javanese ricefish</name>
    <name type="synonym">Aplocheilus javanicus</name>
    <dbReference type="NCBI Taxonomy" id="123683"/>
    <lineage>
        <taxon>Eukaryota</taxon>
        <taxon>Metazoa</taxon>
        <taxon>Chordata</taxon>
        <taxon>Craniata</taxon>
        <taxon>Vertebrata</taxon>
        <taxon>Euteleostomi</taxon>
        <taxon>Actinopterygii</taxon>
        <taxon>Neopterygii</taxon>
        <taxon>Teleostei</taxon>
        <taxon>Neoteleostei</taxon>
        <taxon>Acanthomorphata</taxon>
        <taxon>Ovalentaria</taxon>
        <taxon>Atherinomorphae</taxon>
        <taxon>Beloniformes</taxon>
        <taxon>Adrianichthyidae</taxon>
        <taxon>Oryziinae</taxon>
        <taxon>Oryzias</taxon>
    </lineage>
</organism>
<feature type="domain" description="PDZ" evidence="2">
    <location>
        <begin position="778"/>
        <end position="852"/>
    </location>
</feature>
<keyword evidence="4" id="KW-1185">Reference proteome</keyword>
<dbReference type="CDD" id="cd06759">
    <property type="entry name" value="PDZ3_PDZD2-PDZ1_hPro-IL-16-like"/>
    <property type="match status" value="1"/>
</dbReference>
<dbReference type="InterPro" id="IPR036034">
    <property type="entry name" value="PDZ_sf"/>
</dbReference>